<comment type="cofactor">
    <cofactor evidence="13">
        <name>Mg(2+)</name>
        <dbReference type="ChEBI" id="CHEBI:18420"/>
    </cofactor>
    <text evidence="13">Mg(2+) is required for catalysis and for stabilizing the dimer.</text>
</comment>
<feature type="binding site" evidence="10">
    <location>
        <position position="167"/>
    </location>
    <ligand>
        <name>(2R)-2-phosphoglycerate</name>
        <dbReference type="ChEBI" id="CHEBI:58289"/>
    </ligand>
</feature>
<dbReference type="EMBL" id="LR217727">
    <property type="protein sequence ID" value="VFP85396.1"/>
    <property type="molecule type" value="Genomic_DNA"/>
</dbReference>
<dbReference type="GO" id="GO:0005576">
    <property type="term" value="C:extracellular region"/>
    <property type="evidence" value="ECO:0007669"/>
    <property type="project" value="UniProtKB-SubCell"/>
</dbReference>
<evidence type="ECO:0000259" key="15">
    <source>
        <dbReference type="SMART" id="SM01193"/>
    </source>
</evidence>
<dbReference type="PANTHER" id="PTHR11902:SF1">
    <property type="entry name" value="ENOLASE"/>
    <property type="match status" value="1"/>
</dbReference>
<name>A0A451DFK7_9GAMM</name>
<accession>A0A451DFK7</accession>
<keyword evidence="8 10" id="KW-0456">Lyase</keyword>
<gene>
    <name evidence="10 16" type="primary">eno</name>
    <name evidence="16" type="ORF">BUCIPSPA2889_277</name>
</gene>
<feature type="binding site" evidence="10">
    <location>
        <position position="373"/>
    </location>
    <ligand>
        <name>(2R)-2-phosphoglycerate</name>
        <dbReference type="ChEBI" id="CHEBI:58289"/>
    </ligand>
</feature>
<keyword evidence="6 10" id="KW-0460">Magnesium</keyword>
<evidence type="ECO:0000256" key="13">
    <source>
        <dbReference type="PIRSR" id="PIRSR001400-3"/>
    </source>
</evidence>
<dbReference type="Gene3D" id="3.30.390.10">
    <property type="entry name" value="Enolase-like, N-terminal domain"/>
    <property type="match status" value="1"/>
</dbReference>
<feature type="binding site" evidence="12">
    <location>
        <position position="168"/>
    </location>
    <ligand>
        <name>substrate</name>
    </ligand>
</feature>
<keyword evidence="10" id="KW-0963">Cytoplasm</keyword>
<feature type="binding site" evidence="12">
    <location>
        <begin position="370"/>
        <end position="373"/>
    </location>
    <ligand>
        <name>substrate</name>
    </ligand>
</feature>
<dbReference type="GO" id="GO:0000287">
    <property type="term" value="F:magnesium ion binding"/>
    <property type="evidence" value="ECO:0007669"/>
    <property type="project" value="UniProtKB-UniRule"/>
</dbReference>
<dbReference type="InterPro" id="IPR020809">
    <property type="entry name" value="Enolase_CS"/>
</dbReference>
<evidence type="ECO:0000313" key="16">
    <source>
        <dbReference type="EMBL" id="VFP85396.1"/>
    </source>
</evidence>
<evidence type="ECO:0000259" key="14">
    <source>
        <dbReference type="SMART" id="SM01192"/>
    </source>
</evidence>
<comment type="cofactor">
    <cofactor evidence="10">
        <name>Mg(2+)</name>
        <dbReference type="ChEBI" id="CHEBI:18420"/>
    </cofactor>
    <text evidence="10">Binds a second Mg(2+) ion via substrate during catalysis.</text>
</comment>
<dbReference type="UniPathway" id="UPA00109">
    <property type="reaction ID" value="UER00187"/>
</dbReference>
<feature type="binding site" evidence="10">
    <location>
        <position position="372"/>
    </location>
    <ligand>
        <name>(2R)-2-phosphoglycerate</name>
        <dbReference type="ChEBI" id="CHEBI:58289"/>
    </ligand>
</feature>
<evidence type="ECO:0000256" key="12">
    <source>
        <dbReference type="PIRSR" id="PIRSR001400-2"/>
    </source>
</evidence>
<dbReference type="GO" id="GO:0004634">
    <property type="term" value="F:phosphopyruvate hydratase activity"/>
    <property type="evidence" value="ECO:0007669"/>
    <property type="project" value="UniProtKB-UniRule"/>
</dbReference>
<comment type="function">
    <text evidence="9 10">Catalyzes the reversible conversion of 2-phosphoglycerate (2-PG) into phosphoenolpyruvate (PEP). It is essential for the degradation of carbohydrates via glycolysis.</text>
</comment>
<organism evidence="16">
    <name type="scientific">Buchnera aphidicola</name>
    <name type="common">Cinara pseudotsugae</name>
    <dbReference type="NCBI Taxonomy" id="2518978"/>
    <lineage>
        <taxon>Bacteria</taxon>
        <taxon>Pseudomonadati</taxon>
        <taxon>Pseudomonadota</taxon>
        <taxon>Gammaproteobacteria</taxon>
        <taxon>Enterobacterales</taxon>
        <taxon>Erwiniaceae</taxon>
        <taxon>Buchnera</taxon>
    </lineage>
</organism>
<evidence type="ECO:0000256" key="2">
    <source>
        <dbReference type="ARBA" id="ARBA00009604"/>
    </source>
</evidence>
<feature type="binding site" evidence="12">
    <location>
        <position position="291"/>
    </location>
    <ligand>
        <name>substrate</name>
    </ligand>
</feature>
<evidence type="ECO:0000256" key="4">
    <source>
        <dbReference type="ARBA" id="ARBA00017068"/>
    </source>
</evidence>
<feature type="binding site" evidence="12">
    <location>
        <position position="318"/>
    </location>
    <ligand>
        <name>substrate</name>
    </ligand>
</feature>
<reference evidence="16" key="1">
    <citation type="submission" date="2019-02" db="EMBL/GenBank/DDBJ databases">
        <authorList>
            <person name="Manzano-Marin A."/>
            <person name="Manzano-Marin A."/>
        </authorList>
    </citation>
    <scope>NUCLEOTIDE SEQUENCE</scope>
    <source>
        <strain evidence="16">BuCipseudotsugae</strain>
    </source>
</reference>
<feature type="domain" description="Enolase C-terminal TIM barrel" evidence="14">
    <location>
        <begin position="143"/>
        <end position="433"/>
    </location>
</feature>
<proteinExistence type="inferred from homology"/>
<comment type="catalytic activity">
    <reaction evidence="10">
        <text>(2R)-2-phosphoglycerate = phosphoenolpyruvate + H2O</text>
        <dbReference type="Rhea" id="RHEA:10164"/>
        <dbReference type="ChEBI" id="CHEBI:15377"/>
        <dbReference type="ChEBI" id="CHEBI:58289"/>
        <dbReference type="ChEBI" id="CHEBI:58702"/>
        <dbReference type="EC" id="4.2.1.11"/>
    </reaction>
</comment>
<feature type="binding site" evidence="10">
    <location>
        <position position="343"/>
    </location>
    <ligand>
        <name>(2R)-2-phosphoglycerate</name>
        <dbReference type="ChEBI" id="CHEBI:58289"/>
    </ligand>
</feature>
<comment type="similarity">
    <text evidence="2 10">Belongs to the enolase family.</text>
</comment>
<dbReference type="AlphaFoldDB" id="A0A451DFK7"/>
<dbReference type="PIRSF" id="PIRSF001400">
    <property type="entry name" value="Enolase"/>
    <property type="match status" value="1"/>
</dbReference>
<evidence type="ECO:0000256" key="5">
    <source>
        <dbReference type="ARBA" id="ARBA00022525"/>
    </source>
</evidence>
<evidence type="ECO:0000256" key="3">
    <source>
        <dbReference type="ARBA" id="ARBA00012058"/>
    </source>
</evidence>
<evidence type="ECO:0000256" key="11">
    <source>
        <dbReference type="PIRSR" id="PIRSR001400-1"/>
    </source>
</evidence>
<dbReference type="SFLD" id="SFLDG00178">
    <property type="entry name" value="enolase"/>
    <property type="match status" value="1"/>
</dbReference>
<evidence type="ECO:0000256" key="8">
    <source>
        <dbReference type="ARBA" id="ARBA00023239"/>
    </source>
</evidence>
<dbReference type="NCBIfam" id="TIGR01060">
    <property type="entry name" value="eno"/>
    <property type="match status" value="1"/>
</dbReference>
<dbReference type="GO" id="GO:0009986">
    <property type="term" value="C:cell surface"/>
    <property type="evidence" value="ECO:0007669"/>
    <property type="project" value="UniProtKB-SubCell"/>
</dbReference>
<dbReference type="GO" id="GO:0000015">
    <property type="term" value="C:phosphopyruvate hydratase complex"/>
    <property type="evidence" value="ECO:0007669"/>
    <property type="project" value="InterPro"/>
</dbReference>
<protein>
    <recommendedName>
        <fullName evidence="4 10">Enolase</fullName>
        <ecNumber evidence="3 10">4.2.1.11</ecNumber>
    </recommendedName>
    <alternativeName>
        <fullName evidence="10">2-phospho-D-glycerate hydro-lyase</fullName>
    </alternativeName>
    <alternativeName>
        <fullName evidence="10">2-phosphoglycerate dehydratase</fullName>
    </alternativeName>
</protein>
<dbReference type="Gene3D" id="3.20.20.120">
    <property type="entry name" value="Enolase-like C-terminal domain"/>
    <property type="match status" value="1"/>
</dbReference>
<dbReference type="Pfam" id="PF00113">
    <property type="entry name" value="Enolase_C"/>
    <property type="match status" value="1"/>
</dbReference>
<dbReference type="InterPro" id="IPR029017">
    <property type="entry name" value="Enolase-like_N"/>
</dbReference>
<dbReference type="SFLD" id="SFLDS00001">
    <property type="entry name" value="Enolase"/>
    <property type="match status" value="1"/>
</dbReference>
<dbReference type="InterPro" id="IPR036849">
    <property type="entry name" value="Enolase-like_C_sf"/>
</dbReference>
<dbReference type="PRINTS" id="PR00148">
    <property type="entry name" value="ENOLASE"/>
</dbReference>
<dbReference type="SUPFAM" id="SSF51604">
    <property type="entry name" value="Enolase C-terminal domain-like"/>
    <property type="match status" value="1"/>
</dbReference>
<feature type="active site" description="Proton acceptor" evidence="10 11">
    <location>
        <position position="343"/>
    </location>
</feature>
<dbReference type="SMART" id="SM01193">
    <property type="entry name" value="Enolase_N"/>
    <property type="match status" value="1"/>
</dbReference>
<keyword evidence="7 10" id="KW-0324">Glycolysis</keyword>
<feature type="binding site" evidence="10 13">
    <location>
        <position position="318"/>
    </location>
    <ligand>
        <name>Mg(2+)</name>
        <dbReference type="ChEBI" id="CHEBI:18420"/>
    </ligand>
</feature>
<feature type="binding site" evidence="12">
    <location>
        <position position="159"/>
    </location>
    <ligand>
        <name>substrate</name>
    </ligand>
</feature>
<dbReference type="InterPro" id="IPR020811">
    <property type="entry name" value="Enolase_N"/>
</dbReference>
<dbReference type="EC" id="4.2.1.11" evidence="3 10"/>
<keyword evidence="10 13" id="KW-0479">Metal-binding</keyword>
<evidence type="ECO:0000256" key="10">
    <source>
        <dbReference type="HAMAP-Rule" id="MF_00318"/>
    </source>
</evidence>
<dbReference type="InterPro" id="IPR000941">
    <property type="entry name" value="Enolase"/>
</dbReference>
<dbReference type="HAMAP" id="MF_00318">
    <property type="entry name" value="Enolase"/>
    <property type="match status" value="1"/>
</dbReference>
<dbReference type="SMART" id="SM01192">
    <property type="entry name" value="Enolase_C"/>
    <property type="match status" value="1"/>
</dbReference>
<dbReference type="PANTHER" id="PTHR11902">
    <property type="entry name" value="ENOLASE"/>
    <property type="match status" value="1"/>
</dbReference>
<feature type="binding site" evidence="10">
    <location>
        <position position="394"/>
    </location>
    <ligand>
        <name>(2R)-2-phosphoglycerate</name>
        <dbReference type="ChEBI" id="CHEBI:58289"/>
    </ligand>
</feature>
<dbReference type="GO" id="GO:0006096">
    <property type="term" value="P:glycolytic process"/>
    <property type="evidence" value="ECO:0007669"/>
    <property type="project" value="UniProtKB-UniRule"/>
</dbReference>
<evidence type="ECO:0000256" key="7">
    <source>
        <dbReference type="ARBA" id="ARBA00023152"/>
    </source>
</evidence>
<dbReference type="CDD" id="cd03313">
    <property type="entry name" value="enolase"/>
    <property type="match status" value="1"/>
</dbReference>
<comment type="pathway">
    <text evidence="1 10">Carbohydrate degradation; glycolysis; pyruvate from D-glyceraldehyde 3-phosphate: step 4/5.</text>
</comment>
<dbReference type="SFLD" id="SFLDF00002">
    <property type="entry name" value="enolase"/>
    <property type="match status" value="1"/>
</dbReference>
<dbReference type="InterPro" id="IPR020810">
    <property type="entry name" value="Enolase_C"/>
</dbReference>
<feature type="active site" description="Proton donor" evidence="10 11">
    <location>
        <position position="209"/>
    </location>
</feature>
<keyword evidence="5 10" id="KW-0964">Secreted</keyword>
<feature type="binding site" evidence="10 13">
    <location>
        <position position="246"/>
    </location>
    <ligand>
        <name>Mg(2+)</name>
        <dbReference type="ChEBI" id="CHEBI:18420"/>
    </ligand>
</feature>
<comment type="subcellular location">
    <subcellularLocation>
        <location evidence="10">Cytoplasm</location>
    </subcellularLocation>
    <subcellularLocation>
        <location evidence="10">Secreted</location>
    </subcellularLocation>
    <subcellularLocation>
        <location evidence="10">Cell surface</location>
    </subcellularLocation>
    <text evidence="10">Fractions of enolase are present in both the cytoplasm and on the cell surface.</text>
</comment>
<feature type="binding site" evidence="12">
    <location>
        <position position="394"/>
    </location>
    <ligand>
        <name>substrate</name>
    </ligand>
</feature>
<sequence>MSKIKKIFAREILDSRGYPTIETEIHLNSGHIGLASAPSGASTGSKEALELRDGDFKRFFGKGVKKAVKYVNTEIRRSLLGKKADEQKEIDNHLINLDGTPNKSKFGANAILSVSLALAKSVAAENRVPFYSYIAELNGSNNKFSLPLPMINIINGGMHANNNIDLQEFMIQPIGAVNIKQAIRIGSEVFHTLGIILKNKGYTTCVGDEGGYAPNLQSNEEALSIMSLAVEKANYKLGEDVVFAIDCAASELFDKKTKKYKLENEKKTFNSQEFTYYLQKLTKKYPILSIEDGLHENDWKGFIHQTQVLGKTIQLVGDDLFVTNKKILSYGIKNKAANAILVKLNQIGTLTETLETIRLAKKNKYSVIISHRSGETEDTSIADLSVGTSSGQIKTGSMCRSDRTAKYNRLIRIEEFMELNNQLPEEQLNIFNPYAQN</sequence>
<evidence type="ECO:0000256" key="9">
    <source>
        <dbReference type="ARBA" id="ARBA00045763"/>
    </source>
</evidence>
<feature type="domain" description="Enolase N-terminal" evidence="15">
    <location>
        <begin position="4"/>
        <end position="134"/>
    </location>
</feature>
<dbReference type="Pfam" id="PF03952">
    <property type="entry name" value="Enolase_N"/>
    <property type="match status" value="1"/>
</dbReference>
<feature type="binding site" evidence="10 13">
    <location>
        <position position="291"/>
    </location>
    <ligand>
        <name>Mg(2+)</name>
        <dbReference type="ChEBI" id="CHEBI:18420"/>
    </ligand>
</feature>
<dbReference type="SUPFAM" id="SSF54826">
    <property type="entry name" value="Enolase N-terminal domain-like"/>
    <property type="match status" value="1"/>
</dbReference>
<evidence type="ECO:0000256" key="1">
    <source>
        <dbReference type="ARBA" id="ARBA00005031"/>
    </source>
</evidence>
<dbReference type="PROSITE" id="PS00164">
    <property type="entry name" value="ENOLASE"/>
    <property type="match status" value="1"/>
</dbReference>
<comment type="subunit">
    <text evidence="10">Component of the RNA degradosome, a multiprotein complex involved in RNA processing and mRNA degradation.</text>
</comment>
<dbReference type="FunFam" id="3.30.390.10:FF:000001">
    <property type="entry name" value="Enolase"/>
    <property type="match status" value="1"/>
</dbReference>
<evidence type="ECO:0000256" key="6">
    <source>
        <dbReference type="ARBA" id="ARBA00022842"/>
    </source>
</evidence>